<dbReference type="GeneID" id="39580112"/>
<evidence type="ECO:0000256" key="1">
    <source>
        <dbReference type="SAM" id="MobiDB-lite"/>
    </source>
</evidence>
<reference evidence="2 3" key="1">
    <citation type="journal article" date="2018" name="Mol. Ecol.">
        <title>The obligate alkalophilic soda-lake fungus Sodiomyces alkalinus has shifted to a protein diet.</title>
        <authorList>
            <person name="Grum-Grzhimaylo A.A."/>
            <person name="Falkoski D.L."/>
            <person name="van den Heuvel J."/>
            <person name="Valero-Jimenez C.A."/>
            <person name="Min B."/>
            <person name="Choi I.G."/>
            <person name="Lipzen A."/>
            <person name="Daum C.G."/>
            <person name="Aanen D.K."/>
            <person name="Tsang A."/>
            <person name="Henrissat B."/>
            <person name="Bilanenko E.N."/>
            <person name="de Vries R.P."/>
            <person name="van Kan J.A.L."/>
            <person name="Grigoriev I.V."/>
            <person name="Debets A.J.M."/>
        </authorList>
    </citation>
    <scope>NUCLEOTIDE SEQUENCE [LARGE SCALE GENOMIC DNA]</scope>
    <source>
        <strain evidence="2 3">F11</strain>
    </source>
</reference>
<dbReference type="EMBL" id="ML119053">
    <property type="protein sequence ID" value="ROT40025.1"/>
    <property type="molecule type" value="Genomic_DNA"/>
</dbReference>
<evidence type="ECO:0000313" key="3">
    <source>
        <dbReference type="Proteomes" id="UP000272025"/>
    </source>
</evidence>
<organism evidence="2 3">
    <name type="scientific">Sodiomyces alkalinus (strain CBS 110278 / VKM F-3762 / F11)</name>
    <name type="common">Alkaliphilic filamentous fungus</name>
    <dbReference type="NCBI Taxonomy" id="1314773"/>
    <lineage>
        <taxon>Eukaryota</taxon>
        <taxon>Fungi</taxon>
        <taxon>Dikarya</taxon>
        <taxon>Ascomycota</taxon>
        <taxon>Pezizomycotina</taxon>
        <taxon>Sordariomycetes</taxon>
        <taxon>Hypocreomycetidae</taxon>
        <taxon>Glomerellales</taxon>
        <taxon>Plectosphaerellaceae</taxon>
        <taxon>Sodiomyces</taxon>
    </lineage>
</organism>
<keyword evidence="3" id="KW-1185">Reference proteome</keyword>
<gene>
    <name evidence="2" type="ORF">SODALDRAFT_332177</name>
</gene>
<sequence length="160" mass="17760">MHHWPASKQCSALGFALWRSKGLLNEGRLAESVHRVISSLPLEVRPATYWPWTSQSSVGGGFPSTPACYYLSANGGTDVNQASRNELYYFAGKTGQKNQMKAKRARSDSVLHSEALHSAPQKWNVPLIIPYEPTTQLRTSRPLHKPNALVDQGFSSRPLE</sequence>
<name>A0A3N2Q088_SODAK</name>
<accession>A0A3N2Q088</accession>
<feature type="region of interest" description="Disordered" evidence="1">
    <location>
        <begin position="138"/>
        <end position="160"/>
    </location>
</feature>
<dbReference type="AlphaFoldDB" id="A0A3N2Q088"/>
<protein>
    <submittedName>
        <fullName evidence="2">Uncharacterized protein</fullName>
    </submittedName>
</protein>
<evidence type="ECO:0000313" key="2">
    <source>
        <dbReference type="EMBL" id="ROT40025.1"/>
    </source>
</evidence>
<dbReference type="RefSeq" id="XP_028467831.1">
    <property type="nucleotide sequence ID" value="XM_028611634.1"/>
</dbReference>
<dbReference type="Proteomes" id="UP000272025">
    <property type="component" value="Unassembled WGS sequence"/>
</dbReference>
<proteinExistence type="predicted"/>